<sequence length="134" mass="14735">MRPSDGTNADPLAIGDAMEAGPTTTVVVTPARQLRPKTVRDLEEAHQLAQKMETFDEAMKKLTVRLGKPNWVENGRKNVWVVRDSTHCYRLVLEADGSIETEKVVADEVRMLSALSQQNLCTGVVVNGVPGLKH</sequence>
<accession>A0A0K1QEF1</accession>
<gene>
    <name evidence="1" type="ORF">AKJ09_10809</name>
</gene>
<organism evidence="1 2">
    <name type="scientific">Labilithrix luteola</name>
    <dbReference type="NCBI Taxonomy" id="1391654"/>
    <lineage>
        <taxon>Bacteria</taxon>
        <taxon>Pseudomonadati</taxon>
        <taxon>Myxococcota</taxon>
        <taxon>Polyangia</taxon>
        <taxon>Polyangiales</taxon>
        <taxon>Labilitrichaceae</taxon>
        <taxon>Labilithrix</taxon>
    </lineage>
</organism>
<dbReference type="KEGG" id="llu:AKJ09_10809"/>
<dbReference type="AlphaFoldDB" id="A0A0K1QEF1"/>
<keyword evidence="2" id="KW-1185">Reference proteome</keyword>
<dbReference type="STRING" id="1391654.AKJ09_10809"/>
<evidence type="ECO:0000313" key="1">
    <source>
        <dbReference type="EMBL" id="AKV04146.1"/>
    </source>
</evidence>
<protein>
    <submittedName>
        <fullName evidence="1">Uncharacterized protein</fullName>
    </submittedName>
</protein>
<proteinExistence type="predicted"/>
<dbReference type="PATRIC" id="fig|1391654.3.peg.10949"/>
<evidence type="ECO:0000313" key="2">
    <source>
        <dbReference type="Proteomes" id="UP000064967"/>
    </source>
</evidence>
<dbReference type="Proteomes" id="UP000064967">
    <property type="component" value="Chromosome"/>
</dbReference>
<name>A0A0K1QEF1_9BACT</name>
<dbReference type="EMBL" id="CP012333">
    <property type="protein sequence ID" value="AKV04146.1"/>
    <property type="molecule type" value="Genomic_DNA"/>
</dbReference>
<reference evidence="1 2" key="1">
    <citation type="submission" date="2015-08" db="EMBL/GenBank/DDBJ databases">
        <authorList>
            <person name="Babu N.S."/>
            <person name="Beckwith C.J."/>
            <person name="Beseler K.G."/>
            <person name="Brison A."/>
            <person name="Carone J.V."/>
            <person name="Caskin T.P."/>
            <person name="Diamond M."/>
            <person name="Durham M.E."/>
            <person name="Foxe J.M."/>
            <person name="Go M."/>
            <person name="Henderson B.A."/>
            <person name="Jones I.B."/>
            <person name="McGettigan J.A."/>
            <person name="Micheletti S.J."/>
            <person name="Nasrallah M.E."/>
            <person name="Ortiz D."/>
            <person name="Piller C.R."/>
            <person name="Privatt S.R."/>
            <person name="Schneider S.L."/>
            <person name="Sharp S."/>
            <person name="Smith T.C."/>
            <person name="Stanton J.D."/>
            <person name="Ullery H.E."/>
            <person name="Wilson R.J."/>
            <person name="Serrano M.G."/>
            <person name="Buck G."/>
            <person name="Lee V."/>
            <person name="Wang Y."/>
            <person name="Carvalho R."/>
            <person name="Voegtly L."/>
            <person name="Shi R."/>
            <person name="Duckworth R."/>
            <person name="Johnson A."/>
            <person name="Loviza R."/>
            <person name="Walstead R."/>
            <person name="Shah Z."/>
            <person name="Kiflezghi M."/>
            <person name="Wade K."/>
            <person name="Ball S.L."/>
            <person name="Bradley K.W."/>
            <person name="Asai D.J."/>
            <person name="Bowman C.A."/>
            <person name="Russell D.A."/>
            <person name="Pope W.H."/>
            <person name="Jacobs-Sera D."/>
            <person name="Hendrix R.W."/>
            <person name="Hatfull G.F."/>
        </authorList>
    </citation>
    <scope>NUCLEOTIDE SEQUENCE [LARGE SCALE GENOMIC DNA]</scope>
    <source>
        <strain evidence="1 2">DSM 27648</strain>
    </source>
</reference>